<protein>
    <recommendedName>
        <fullName evidence="1">CARDB domain-containing protein</fullName>
    </recommendedName>
</protein>
<dbReference type="EMBL" id="LHXL01000001">
    <property type="protein sequence ID" value="KXA90714.1"/>
    <property type="molecule type" value="Genomic_DNA"/>
</dbReference>
<reference evidence="2 3" key="1">
    <citation type="journal article" date="2016" name="Sci. Rep.">
        <title>Metabolic traits of an uncultured archaeal lineage -MSBL1- from brine pools of the Red Sea.</title>
        <authorList>
            <person name="Mwirichia R."/>
            <person name="Alam I."/>
            <person name="Rashid M."/>
            <person name="Vinu M."/>
            <person name="Ba-Alawi W."/>
            <person name="Anthony Kamau A."/>
            <person name="Kamanda Ngugi D."/>
            <person name="Goker M."/>
            <person name="Klenk H.P."/>
            <person name="Bajic V."/>
            <person name="Stingl U."/>
        </authorList>
    </citation>
    <scope>NUCLEOTIDE SEQUENCE [LARGE SCALE GENOMIC DNA]</scope>
    <source>
        <strain evidence="2">SCGC-AAA259D14</strain>
    </source>
</reference>
<dbReference type="PROSITE" id="PS01123">
    <property type="entry name" value="TNASE_1"/>
    <property type="match status" value="1"/>
</dbReference>
<dbReference type="Pfam" id="PF07705">
    <property type="entry name" value="CARDB"/>
    <property type="match status" value="1"/>
</dbReference>
<dbReference type="Gene3D" id="2.40.50.90">
    <property type="match status" value="1"/>
</dbReference>
<name>A0A133U947_9EURY</name>
<dbReference type="InterPro" id="IPR011635">
    <property type="entry name" value="CARDB"/>
</dbReference>
<organism evidence="2 3">
    <name type="scientific">candidate division MSBL1 archaeon SCGC-AAA259D14</name>
    <dbReference type="NCBI Taxonomy" id="1698261"/>
    <lineage>
        <taxon>Archaea</taxon>
        <taxon>Methanobacteriati</taxon>
        <taxon>Methanobacteriota</taxon>
        <taxon>candidate division MSBL1</taxon>
    </lineage>
</organism>
<proteinExistence type="predicted"/>
<dbReference type="SUPFAM" id="SSF50199">
    <property type="entry name" value="Staphylococcal nuclease"/>
    <property type="match status" value="1"/>
</dbReference>
<dbReference type="Gene3D" id="2.60.40.10">
    <property type="entry name" value="Immunoglobulins"/>
    <property type="match status" value="2"/>
</dbReference>
<dbReference type="InterPro" id="IPR035437">
    <property type="entry name" value="SNase_OB-fold_sf"/>
</dbReference>
<dbReference type="PATRIC" id="fig|1698261.3.peg.18"/>
<dbReference type="GO" id="GO:0004518">
    <property type="term" value="F:nuclease activity"/>
    <property type="evidence" value="ECO:0007669"/>
    <property type="project" value="InterPro"/>
</dbReference>
<evidence type="ECO:0000259" key="1">
    <source>
        <dbReference type="Pfam" id="PF07705"/>
    </source>
</evidence>
<comment type="caution">
    <text evidence="2">The sequence shown here is derived from an EMBL/GenBank/DDBJ whole genome shotgun (WGS) entry which is preliminary data.</text>
</comment>
<dbReference type="InterPro" id="IPR013783">
    <property type="entry name" value="Ig-like_fold"/>
</dbReference>
<dbReference type="AlphaFoldDB" id="A0A133U947"/>
<evidence type="ECO:0000313" key="2">
    <source>
        <dbReference type="EMBL" id="KXA90714.1"/>
    </source>
</evidence>
<sequence>MIAVALVFSLWKEPAEFEVSDLTVHPKMIKSGQEVTVSAIVRNIGGEPGTKTVKFTIDGETKTKDITLKSKESENVTISLTKRRTGTFNVNFSGMSDNFTVYCPLEAITVTDLSISPSKIQPGQPVTISVKAVNTGGCKRSRKIELLIDETVEKTENLTLEPKENTTIHFTVRKTTCKKYTVSIGCLKKDKQTDTTFEVLLNPKPSECQIEMEVDGKVLHYKKIQTWSEGSFYNVLENRTQFKSSSKWGDPVGHCHGHVWWPKTKVSEENKVTVTRIVDGDTIEVKFPSGEENKVRMVGIDTPETFNETKPEEWEGIDNSQYIQEWG</sequence>
<keyword evidence="3" id="KW-1185">Reference proteome</keyword>
<gene>
    <name evidence="2" type="ORF">AKJ62_00075</name>
</gene>
<dbReference type="Proteomes" id="UP000070589">
    <property type="component" value="Unassembled WGS sequence"/>
</dbReference>
<dbReference type="GO" id="GO:0003676">
    <property type="term" value="F:nucleic acid binding"/>
    <property type="evidence" value="ECO:0007669"/>
    <property type="project" value="InterPro"/>
</dbReference>
<accession>A0A133U947</accession>
<feature type="domain" description="CARDB" evidence="1">
    <location>
        <begin position="21"/>
        <end position="92"/>
    </location>
</feature>
<dbReference type="InterPro" id="IPR002071">
    <property type="entry name" value="Thermonucl_AS"/>
</dbReference>
<evidence type="ECO:0000313" key="3">
    <source>
        <dbReference type="Proteomes" id="UP000070589"/>
    </source>
</evidence>